<comment type="caution">
    <text evidence="2">The sequence shown here is derived from an EMBL/GenBank/DDBJ whole genome shotgun (WGS) entry which is preliminary data.</text>
</comment>
<protein>
    <submittedName>
        <fullName evidence="2">Uncharacterized protein</fullName>
    </submittedName>
</protein>
<evidence type="ECO:0000256" key="1">
    <source>
        <dbReference type="SAM" id="MobiDB-lite"/>
    </source>
</evidence>
<keyword evidence="3" id="KW-1185">Reference proteome</keyword>
<gene>
    <name evidence="2" type="ORF">NDU88_001700</name>
</gene>
<dbReference type="EMBL" id="JANPWB010000006">
    <property type="protein sequence ID" value="KAJ1176419.1"/>
    <property type="molecule type" value="Genomic_DNA"/>
</dbReference>
<feature type="region of interest" description="Disordered" evidence="1">
    <location>
        <begin position="1"/>
        <end position="23"/>
    </location>
</feature>
<proteinExistence type="predicted"/>
<evidence type="ECO:0000313" key="3">
    <source>
        <dbReference type="Proteomes" id="UP001066276"/>
    </source>
</evidence>
<evidence type="ECO:0000313" key="2">
    <source>
        <dbReference type="EMBL" id="KAJ1176419.1"/>
    </source>
</evidence>
<feature type="region of interest" description="Disordered" evidence="1">
    <location>
        <begin position="38"/>
        <end position="106"/>
    </location>
</feature>
<dbReference type="Proteomes" id="UP001066276">
    <property type="component" value="Chromosome 3_2"/>
</dbReference>
<sequence>MASPHNIEVQRTGGGPPPTPPEYSSLEEKVLAILHPEGLTRPSGGMDLEGVPVVESAGDEGLGDGFPRVRGNPFEDPAEHLQGVEAGHGDGVDLPGHGEGGVEDDPQVASVVCGVRGCV</sequence>
<name>A0AAV7TIK1_PLEWA</name>
<accession>A0AAV7TIK1</accession>
<reference evidence="2" key="1">
    <citation type="journal article" date="2022" name="bioRxiv">
        <title>Sequencing and chromosome-scale assembly of the giantPleurodeles waltlgenome.</title>
        <authorList>
            <person name="Brown T."/>
            <person name="Elewa A."/>
            <person name="Iarovenko S."/>
            <person name="Subramanian E."/>
            <person name="Araus A.J."/>
            <person name="Petzold A."/>
            <person name="Susuki M."/>
            <person name="Suzuki K.-i.T."/>
            <person name="Hayashi T."/>
            <person name="Toyoda A."/>
            <person name="Oliveira C."/>
            <person name="Osipova E."/>
            <person name="Leigh N.D."/>
            <person name="Simon A."/>
            <person name="Yun M.H."/>
        </authorList>
    </citation>
    <scope>NUCLEOTIDE SEQUENCE</scope>
    <source>
        <strain evidence="2">20211129_DDA</strain>
        <tissue evidence="2">Liver</tissue>
    </source>
</reference>
<dbReference type="AlphaFoldDB" id="A0AAV7TIK1"/>
<organism evidence="2 3">
    <name type="scientific">Pleurodeles waltl</name>
    <name type="common">Iberian ribbed newt</name>
    <dbReference type="NCBI Taxonomy" id="8319"/>
    <lineage>
        <taxon>Eukaryota</taxon>
        <taxon>Metazoa</taxon>
        <taxon>Chordata</taxon>
        <taxon>Craniata</taxon>
        <taxon>Vertebrata</taxon>
        <taxon>Euteleostomi</taxon>
        <taxon>Amphibia</taxon>
        <taxon>Batrachia</taxon>
        <taxon>Caudata</taxon>
        <taxon>Salamandroidea</taxon>
        <taxon>Salamandridae</taxon>
        <taxon>Pleurodelinae</taxon>
        <taxon>Pleurodeles</taxon>
    </lineage>
</organism>